<sequence length="76" mass="8481">MGALKILLKAILIPIVLLLVISVVAVFLIKKRRGRKEKERSLESGFKPPPIVQWDTERLSIQVAPTRTKSYLGGPC</sequence>
<name>A0A5N6Z2D6_9EURO</name>
<accession>A0A5N6Z2D6</accession>
<keyword evidence="1" id="KW-0472">Membrane</keyword>
<reference evidence="3" key="1">
    <citation type="submission" date="2019-04" db="EMBL/GenBank/DDBJ databases">
        <title>Friends and foes A comparative genomics studyof 23 Aspergillus species from section Flavi.</title>
        <authorList>
            <consortium name="DOE Joint Genome Institute"/>
            <person name="Kjaerbolling I."/>
            <person name="Vesth T."/>
            <person name="Frisvad J.C."/>
            <person name="Nybo J.L."/>
            <person name="Theobald S."/>
            <person name="Kildgaard S."/>
            <person name="Isbrandt T."/>
            <person name="Kuo A."/>
            <person name="Sato A."/>
            <person name="Lyhne E.K."/>
            <person name="Kogle M.E."/>
            <person name="Wiebenga A."/>
            <person name="Kun R.S."/>
            <person name="Lubbers R.J."/>
            <person name="Makela M.R."/>
            <person name="Barry K."/>
            <person name="Chovatia M."/>
            <person name="Clum A."/>
            <person name="Daum C."/>
            <person name="Haridas S."/>
            <person name="He G."/>
            <person name="LaButti K."/>
            <person name="Lipzen A."/>
            <person name="Mondo S."/>
            <person name="Riley R."/>
            <person name="Salamov A."/>
            <person name="Simmons B.A."/>
            <person name="Magnuson J.K."/>
            <person name="Henrissat B."/>
            <person name="Mortensen U.H."/>
            <person name="Larsen T.O."/>
            <person name="Devries R.P."/>
            <person name="Grigoriev I.V."/>
            <person name="Machida M."/>
            <person name="Baker S.E."/>
            <person name="Andersen M.R."/>
        </authorList>
    </citation>
    <scope>NUCLEOTIDE SEQUENCE [LARGE SCALE GENOMIC DNA]</scope>
    <source>
        <strain evidence="3">CBS 553.77</strain>
    </source>
</reference>
<feature type="transmembrane region" description="Helical" evidence="1">
    <location>
        <begin position="6"/>
        <end position="29"/>
    </location>
</feature>
<gene>
    <name evidence="2" type="ORF">BDV28DRAFT_149619</name>
</gene>
<dbReference type="Proteomes" id="UP000327118">
    <property type="component" value="Unassembled WGS sequence"/>
</dbReference>
<protein>
    <submittedName>
        <fullName evidence="2">Uncharacterized protein</fullName>
    </submittedName>
</protein>
<keyword evidence="1" id="KW-0812">Transmembrane</keyword>
<keyword evidence="3" id="KW-1185">Reference proteome</keyword>
<dbReference type="AlphaFoldDB" id="A0A5N6Z2D6"/>
<dbReference type="EMBL" id="ML739153">
    <property type="protein sequence ID" value="KAE8351827.1"/>
    <property type="molecule type" value="Genomic_DNA"/>
</dbReference>
<evidence type="ECO:0000256" key="1">
    <source>
        <dbReference type="SAM" id="Phobius"/>
    </source>
</evidence>
<proteinExistence type="predicted"/>
<organism evidence="2 3">
    <name type="scientific">Aspergillus coremiiformis</name>
    <dbReference type="NCBI Taxonomy" id="138285"/>
    <lineage>
        <taxon>Eukaryota</taxon>
        <taxon>Fungi</taxon>
        <taxon>Dikarya</taxon>
        <taxon>Ascomycota</taxon>
        <taxon>Pezizomycotina</taxon>
        <taxon>Eurotiomycetes</taxon>
        <taxon>Eurotiomycetidae</taxon>
        <taxon>Eurotiales</taxon>
        <taxon>Aspergillaceae</taxon>
        <taxon>Aspergillus</taxon>
        <taxon>Aspergillus subgen. Circumdati</taxon>
    </lineage>
</organism>
<evidence type="ECO:0000313" key="2">
    <source>
        <dbReference type="EMBL" id="KAE8351827.1"/>
    </source>
</evidence>
<keyword evidence="1" id="KW-1133">Transmembrane helix</keyword>
<evidence type="ECO:0000313" key="3">
    <source>
        <dbReference type="Proteomes" id="UP000327118"/>
    </source>
</evidence>